<protein>
    <submittedName>
        <fullName evidence="4">Heparin lyase I family protein</fullName>
    </submittedName>
</protein>
<dbReference type="GO" id="GO:0030246">
    <property type="term" value="F:carbohydrate binding"/>
    <property type="evidence" value="ECO:0007669"/>
    <property type="project" value="InterPro"/>
</dbReference>
<sequence>MSTTIKKRTLVMAVALACASTTALANDTDGDGINDSLDVFPWDPTKWALPFHELPTVIEAEDFDLGGQGVAYSDREVDNLGSKNYRNEGVDFSTHDGKVHVGWFGRNEWMNYTVNVSESGYYEFSAWLGSTSTTVRSVELHEGGDVLVEMPFLSSSGVVRNFEQTEPYTLYLTAGEHTFTLFARDGSVRVDRIQFDLSPLSKDSDGDGVVDAEDAFPNDPTETKDSDKDGIGDNQDPDDDNDGVPDVDDDYPLDPTRSENITTSTQPDQCVGAENQQLLCDVLANDSDPENDQLTIILSEQPTYGTISVAEGRVLYTPSVDFVGLDEFSYRVDDGFNLSESEWVRVQIDRTTPIEDAAPIYTAGFENGDPQSGLNQALTASFSSSYDSLTKEPASYHYYQVENVPWARTGEHVLKFYGEPPAYRSEIAFMNSDYNFAPGDDYYYSASIRPDASWQNITKYSIIVTQWKSFSSGPHGAIRLSNNGDFKLTYHAKNYPTVDLGVAPQDTWTDIRVYFKKSLDADGRVMIWVNGELKLDRAGKTLLIGNNGYTKLGMYTEIRDARTVYFDNVSVSKAINRSLEEWGRAPVDGIYNDSDNDGESNGLDPYPFDPNR</sequence>
<dbReference type="GO" id="GO:0005509">
    <property type="term" value="F:calcium ion binding"/>
    <property type="evidence" value="ECO:0007669"/>
    <property type="project" value="InterPro"/>
</dbReference>
<feature type="region of interest" description="Disordered" evidence="1">
    <location>
        <begin position="200"/>
        <end position="269"/>
    </location>
</feature>
<dbReference type="InterPro" id="IPR028974">
    <property type="entry name" value="TSP_type-3_rpt"/>
</dbReference>
<dbReference type="Gene3D" id="2.60.40.2810">
    <property type="match status" value="1"/>
</dbReference>
<feature type="chain" id="PRO_5043862893" evidence="2">
    <location>
        <begin position="26"/>
        <end position="612"/>
    </location>
</feature>
<organism evidence="4">
    <name type="scientific">Vibrio chaetopteri</name>
    <dbReference type="NCBI Taxonomy" id="3016528"/>
    <lineage>
        <taxon>Bacteria</taxon>
        <taxon>Pseudomonadati</taxon>
        <taxon>Pseudomonadota</taxon>
        <taxon>Gammaproteobacteria</taxon>
        <taxon>Vibrionales</taxon>
        <taxon>Vibrionaceae</taxon>
        <taxon>Vibrio</taxon>
    </lineage>
</organism>
<keyword evidence="2" id="KW-0732">Signal</keyword>
<accession>A0AAU8BR36</accession>
<proteinExistence type="predicted"/>
<dbReference type="RefSeq" id="WP_353499926.1">
    <property type="nucleotide sequence ID" value="NZ_CP115921.1"/>
</dbReference>
<dbReference type="CDD" id="cd04080">
    <property type="entry name" value="CBM6_cellulase-like"/>
    <property type="match status" value="1"/>
</dbReference>
<reference evidence="4" key="1">
    <citation type="submission" date="2023-01" db="EMBL/GenBank/DDBJ databases">
        <title>Vibrio sp. CB1-14 genome sequencing.</title>
        <authorList>
            <person name="Otstavnykh N."/>
            <person name="Isaeva M."/>
            <person name="Meleshko D."/>
        </authorList>
    </citation>
    <scope>NUCLEOTIDE SEQUENCE</scope>
    <source>
        <strain evidence="4">CB1-14</strain>
    </source>
</reference>
<feature type="compositionally biased region" description="Acidic residues" evidence="1">
    <location>
        <begin position="206"/>
        <end position="216"/>
    </location>
</feature>
<feature type="compositionally biased region" description="Acidic residues" evidence="1">
    <location>
        <begin position="235"/>
        <end position="252"/>
    </location>
</feature>
<dbReference type="InterPro" id="IPR008979">
    <property type="entry name" value="Galactose-bd-like_sf"/>
</dbReference>
<dbReference type="AlphaFoldDB" id="A0AAU8BR36"/>
<feature type="domain" description="CBM6" evidence="3">
    <location>
        <begin position="56"/>
        <end position="196"/>
    </location>
</feature>
<name>A0AAU8BR36_9VIBR</name>
<dbReference type="InterPro" id="IPR025975">
    <property type="entry name" value="Polysacc_lyase"/>
</dbReference>
<evidence type="ECO:0000313" key="4">
    <source>
        <dbReference type="EMBL" id="XCD18784.1"/>
    </source>
</evidence>
<evidence type="ECO:0000256" key="1">
    <source>
        <dbReference type="SAM" id="MobiDB-lite"/>
    </source>
</evidence>
<dbReference type="Pfam" id="PF17963">
    <property type="entry name" value="Big_9"/>
    <property type="match status" value="1"/>
</dbReference>
<dbReference type="GO" id="GO:0016829">
    <property type="term" value="F:lyase activity"/>
    <property type="evidence" value="ECO:0007669"/>
    <property type="project" value="UniProtKB-KW"/>
</dbReference>
<evidence type="ECO:0000256" key="2">
    <source>
        <dbReference type="SAM" id="SignalP"/>
    </source>
</evidence>
<dbReference type="InterPro" id="IPR005084">
    <property type="entry name" value="CBM6"/>
</dbReference>
<keyword evidence="4" id="KW-0456">Lyase</keyword>
<dbReference type="EMBL" id="CP115921">
    <property type="protein sequence ID" value="XCD18784.1"/>
    <property type="molecule type" value="Genomic_DNA"/>
</dbReference>
<dbReference type="Gene3D" id="2.60.120.260">
    <property type="entry name" value="Galactose-binding domain-like"/>
    <property type="match status" value="1"/>
</dbReference>
<dbReference type="Pfam" id="PF14099">
    <property type="entry name" value="Polysacc_lyase"/>
    <property type="match status" value="1"/>
</dbReference>
<dbReference type="PROSITE" id="PS51175">
    <property type="entry name" value="CBM6"/>
    <property type="match status" value="1"/>
</dbReference>
<dbReference type="KEGG" id="vck:PG915_18725"/>
<dbReference type="SUPFAM" id="SSF103647">
    <property type="entry name" value="TSP type-3 repeat"/>
    <property type="match status" value="1"/>
</dbReference>
<feature type="compositionally biased region" description="Basic and acidic residues" evidence="1">
    <location>
        <begin position="221"/>
        <end position="231"/>
    </location>
</feature>
<feature type="signal peptide" evidence="2">
    <location>
        <begin position="1"/>
        <end position="25"/>
    </location>
</feature>
<gene>
    <name evidence="4" type="ORF">PG915_18725</name>
</gene>
<evidence type="ECO:0000259" key="3">
    <source>
        <dbReference type="PROSITE" id="PS51175"/>
    </source>
</evidence>
<dbReference type="SUPFAM" id="SSF49785">
    <property type="entry name" value="Galactose-binding domain-like"/>
    <property type="match status" value="1"/>
</dbReference>
<feature type="compositionally biased region" description="Polar residues" evidence="1">
    <location>
        <begin position="258"/>
        <end position="269"/>
    </location>
</feature>
<feature type="region of interest" description="Disordered" evidence="1">
    <location>
        <begin position="590"/>
        <end position="612"/>
    </location>
</feature>
<dbReference type="Pfam" id="PF03422">
    <property type="entry name" value="CBM_6"/>
    <property type="match status" value="1"/>
</dbReference>
<dbReference type="Gene3D" id="2.60.120.200">
    <property type="match status" value="1"/>
</dbReference>